<proteinExistence type="predicted"/>
<accession>X1DK23</accession>
<sequence>MPLPNGGLITENNRQYYEGAQSFTGDASGSSGQSFTTTFDTDLVFYSTVTTDPQYSLNNFKVYVSPTGVGGSFTEVTAYTVLNNTVTITGTIPTEAVVIIQLKRLDGGVYGNTASEKAYGNTTEDNYGSYGYIKLNDVINNFISFFDLFRFVVPR</sequence>
<dbReference type="AlphaFoldDB" id="X1DK23"/>
<dbReference type="EMBL" id="BART01032220">
    <property type="protein sequence ID" value="GAH08625.1"/>
    <property type="molecule type" value="Genomic_DNA"/>
</dbReference>
<protein>
    <submittedName>
        <fullName evidence="1">Uncharacterized protein</fullName>
    </submittedName>
</protein>
<comment type="caution">
    <text evidence="1">The sequence shown here is derived from an EMBL/GenBank/DDBJ whole genome shotgun (WGS) entry which is preliminary data.</text>
</comment>
<reference evidence="1" key="1">
    <citation type="journal article" date="2014" name="Front. Microbiol.">
        <title>High frequency of phylogenetically diverse reductive dehalogenase-homologous genes in deep subseafloor sedimentary metagenomes.</title>
        <authorList>
            <person name="Kawai M."/>
            <person name="Futagami T."/>
            <person name="Toyoda A."/>
            <person name="Takaki Y."/>
            <person name="Nishi S."/>
            <person name="Hori S."/>
            <person name="Arai W."/>
            <person name="Tsubouchi T."/>
            <person name="Morono Y."/>
            <person name="Uchiyama I."/>
            <person name="Ito T."/>
            <person name="Fujiyama A."/>
            <person name="Inagaki F."/>
            <person name="Takami H."/>
        </authorList>
    </citation>
    <scope>NUCLEOTIDE SEQUENCE</scope>
    <source>
        <strain evidence="1">Expedition CK06-06</strain>
    </source>
</reference>
<evidence type="ECO:0000313" key="1">
    <source>
        <dbReference type="EMBL" id="GAH08625.1"/>
    </source>
</evidence>
<gene>
    <name evidence="1" type="ORF">S01H4_55755</name>
</gene>
<name>X1DK23_9ZZZZ</name>
<organism evidence="1">
    <name type="scientific">marine sediment metagenome</name>
    <dbReference type="NCBI Taxonomy" id="412755"/>
    <lineage>
        <taxon>unclassified sequences</taxon>
        <taxon>metagenomes</taxon>
        <taxon>ecological metagenomes</taxon>
    </lineage>
</organism>